<dbReference type="EMBL" id="JAINUF010000003">
    <property type="protein sequence ID" value="KAJ8371096.1"/>
    <property type="molecule type" value="Genomic_DNA"/>
</dbReference>
<evidence type="ECO:0000313" key="3">
    <source>
        <dbReference type="Proteomes" id="UP001152622"/>
    </source>
</evidence>
<gene>
    <name evidence="2" type="ORF">SKAU_G00111240</name>
</gene>
<name>A0A9Q1G0J9_SYNKA</name>
<comment type="caution">
    <text evidence="2">The sequence shown here is derived from an EMBL/GenBank/DDBJ whole genome shotgun (WGS) entry which is preliminary data.</text>
</comment>
<proteinExistence type="predicted"/>
<accession>A0A9Q1G0J9</accession>
<reference evidence="2" key="1">
    <citation type="journal article" date="2023" name="Science">
        <title>Genome structures resolve the early diversification of teleost fishes.</title>
        <authorList>
            <person name="Parey E."/>
            <person name="Louis A."/>
            <person name="Montfort J."/>
            <person name="Bouchez O."/>
            <person name="Roques C."/>
            <person name="Iampietro C."/>
            <person name="Lluch J."/>
            <person name="Castinel A."/>
            <person name="Donnadieu C."/>
            <person name="Desvignes T."/>
            <person name="Floi Bucao C."/>
            <person name="Jouanno E."/>
            <person name="Wen M."/>
            <person name="Mejri S."/>
            <person name="Dirks R."/>
            <person name="Jansen H."/>
            <person name="Henkel C."/>
            <person name="Chen W.J."/>
            <person name="Zahm M."/>
            <person name="Cabau C."/>
            <person name="Klopp C."/>
            <person name="Thompson A.W."/>
            <person name="Robinson-Rechavi M."/>
            <person name="Braasch I."/>
            <person name="Lecointre G."/>
            <person name="Bobe J."/>
            <person name="Postlethwait J.H."/>
            <person name="Berthelot C."/>
            <person name="Roest Crollius H."/>
            <person name="Guiguen Y."/>
        </authorList>
    </citation>
    <scope>NUCLEOTIDE SEQUENCE</scope>
    <source>
        <strain evidence="2">WJC10195</strain>
    </source>
</reference>
<evidence type="ECO:0000256" key="1">
    <source>
        <dbReference type="SAM" id="MobiDB-lite"/>
    </source>
</evidence>
<keyword evidence="3" id="KW-1185">Reference proteome</keyword>
<evidence type="ECO:0000313" key="2">
    <source>
        <dbReference type="EMBL" id="KAJ8371096.1"/>
    </source>
</evidence>
<organism evidence="2 3">
    <name type="scientific">Synaphobranchus kaupii</name>
    <name type="common">Kaup's arrowtooth eel</name>
    <dbReference type="NCBI Taxonomy" id="118154"/>
    <lineage>
        <taxon>Eukaryota</taxon>
        <taxon>Metazoa</taxon>
        <taxon>Chordata</taxon>
        <taxon>Craniata</taxon>
        <taxon>Vertebrata</taxon>
        <taxon>Euteleostomi</taxon>
        <taxon>Actinopterygii</taxon>
        <taxon>Neopterygii</taxon>
        <taxon>Teleostei</taxon>
        <taxon>Anguilliformes</taxon>
        <taxon>Synaphobranchidae</taxon>
        <taxon>Synaphobranchus</taxon>
    </lineage>
</organism>
<protein>
    <submittedName>
        <fullName evidence="2">Uncharacterized protein</fullName>
    </submittedName>
</protein>
<dbReference type="AlphaFoldDB" id="A0A9Q1G0J9"/>
<feature type="region of interest" description="Disordered" evidence="1">
    <location>
        <begin position="23"/>
        <end position="51"/>
    </location>
</feature>
<sequence length="99" mass="10992">MSQLRFRGPLKVTAFSHCAAGRSEFEKRSHRPQLRQTGARRPDCSPGNTAVTSRGIVGERNFLCLHGQFSGVSQIRSLRSLIKDAITRLGEETPRFAPP</sequence>
<dbReference type="Proteomes" id="UP001152622">
    <property type="component" value="Chromosome 3"/>
</dbReference>